<dbReference type="EMBL" id="LGCM01000055">
    <property type="protein sequence ID" value="KPL78468.1"/>
    <property type="molecule type" value="Genomic_DNA"/>
</dbReference>
<dbReference type="SUPFAM" id="SSF143422">
    <property type="entry name" value="Transposase IS200-like"/>
    <property type="match status" value="1"/>
</dbReference>
<dbReference type="AlphaFoldDB" id="A0A0P6XE24"/>
<evidence type="ECO:0000313" key="4">
    <source>
        <dbReference type="Proteomes" id="UP000050501"/>
    </source>
</evidence>
<evidence type="ECO:0000313" key="3">
    <source>
        <dbReference type="EMBL" id="KPL78468.1"/>
    </source>
</evidence>
<dbReference type="PATRIC" id="fig|229921.5.peg.965"/>
<dbReference type="PANTHER" id="PTHR36966:SF1">
    <property type="entry name" value="REP-ASSOCIATED TYROSINE TRANSPOSASE"/>
    <property type="match status" value="1"/>
</dbReference>
<feature type="region of interest" description="Disordered" evidence="1">
    <location>
        <begin position="104"/>
        <end position="123"/>
    </location>
</feature>
<reference evidence="3 4" key="1">
    <citation type="submission" date="2015-07" db="EMBL/GenBank/DDBJ databases">
        <title>Genome sequence of Levilinea saccharolytica DSM 16555.</title>
        <authorList>
            <person name="Hemp J."/>
            <person name="Ward L.M."/>
            <person name="Pace L.A."/>
            <person name="Fischer W.W."/>
        </authorList>
    </citation>
    <scope>NUCLEOTIDE SEQUENCE [LARGE SCALE GENOMIC DNA]</scope>
    <source>
        <strain evidence="3 4">KIBI-1</strain>
    </source>
</reference>
<evidence type="ECO:0000256" key="1">
    <source>
        <dbReference type="SAM" id="MobiDB-lite"/>
    </source>
</evidence>
<dbReference type="Proteomes" id="UP000050501">
    <property type="component" value="Unassembled WGS sequence"/>
</dbReference>
<dbReference type="GO" id="GO:0043565">
    <property type="term" value="F:sequence-specific DNA binding"/>
    <property type="evidence" value="ECO:0007669"/>
    <property type="project" value="TreeGrafter"/>
</dbReference>
<dbReference type="STRING" id="229921.ADN01_14820"/>
<dbReference type="GO" id="GO:0006313">
    <property type="term" value="P:DNA transposition"/>
    <property type="evidence" value="ECO:0007669"/>
    <property type="project" value="InterPro"/>
</dbReference>
<dbReference type="SMART" id="SM01321">
    <property type="entry name" value="Y1_Tnp"/>
    <property type="match status" value="1"/>
</dbReference>
<dbReference type="GO" id="GO:0004803">
    <property type="term" value="F:transposase activity"/>
    <property type="evidence" value="ECO:0007669"/>
    <property type="project" value="InterPro"/>
</dbReference>
<gene>
    <name evidence="3" type="ORF">ADN01_14820</name>
</gene>
<dbReference type="InterPro" id="IPR036515">
    <property type="entry name" value="Transposase_17_sf"/>
</dbReference>
<keyword evidence="4" id="KW-1185">Reference proteome</keyword>
<dbReference type="RefSeq" id="WP_062418852.1">
    <property type="nucleotide sequence ID" value="NZ_DF967974.1"/>
</dbReference>
<evidence type="ECO:0000259" key="2">
    <source>
        <dbReference type="SMART" id="SM01321"/>
    </source>
</evidence>
<organism evidence="3 4">
    <name type="scientific">Levilinea saccharolytica</name>
    <dbReference type="NCBI Taxonomy" id="229921"/>
    <lineage>
        <taxon>Bacteria</taxon>
        <taxon>Bacillati</taxon>
        <taxon>Chloroflexota</taxon>
        <taxon>Anaerolineae</taxon>
        <taxon>Anaerolineales</taxon>
        <taxon>Anaerolineaceae</taxon>
        <taxon>Levilinea</taxon>
    </lineage>
</organism>
<name>A0A0P6XE24_9CHLR</name>
<proteinExistence type="predicted"/>
<protein>
    <recommendedName>
        <fullName evidence="2">Transposase IS200-like domain-containing protein</fullName>
    </recommendedName>
</protein>
<sequence>MQHRRRSIRLPGYDYTRAGAYFVTIKAHGHETSLGEIHDGGMHLNEYGKIVEHAWQDLPVHYAQVELGTFCIMPDHVHGIILLHNVDDVVVGAGAVVVGAGLRPAPTPTTHTTPTPTDPIPTNPRIYPLSEIVRAFKSFSARRINAVRQAPGTPVWQRNYYEHIIRSEQEYQQIHQYIQANPANWAENPRRR</sequence>
<dbReference type="Gene3D" id="3.30.70.1290">
    <property type="entry name" value="Transposase IS200-like"/>
    <property type="match status" value="1"/>
</dbReference>
<dbReference type="InterPro" id="IPR002686">
    <property type="entry name" value="Transposase_17"/>
</dbReference>
<dbReference type="InterPro" id="IPR052715">
    <property type="entry name" value="RAYT_transposase"/>
</dbReference>
<feature type="domain" description="Transposase IS200-like" evidence="2">
    <location>
        <begin position="16"/>
        <end position="181"/>
    </location>
</feature>
<comment type="caution">
    <text evidence="3">The sequence shown here is derived from an EMBL/GenBank/DDBJ whole genome shotgun (WGS) entry which is preliminary data.</text>
</comment>
<dbReference type="PANTHER" id="PTHR36966">
    <property type="entry name" value="REP-ASSOCIATED TYROSINE TRANSPOSASE"/>
    <property type="match status" value="1"/>
</dbReference>
<dbReference type="OrthoDB" id="9794403at2"/>
<accession>A0A0P6XE24</accession>